<dbReference type="SUPFAM" id="SSF56399">
    <property type="entry name" value="ADP-ribosylation"/>
    <property type="match status" value="1"/>
</dbReference>
<dbReference type="STRING" id="1173111.SAMN05444955_10374"/>
<dbReference type="NCBIfam" id="NF002014">
    <property type="entry name" value="PRK00819.1-4"/>
    <property type="match status" value="1"/>
</dbReference>
<dbReference type="InterPro" id="IPR042081">
    <property type="entry name" value="RNA_2'-PTrans_C"/>
</dbReference>
<accession>A0A1H8C4Y2</accession>
<keyword evidence="3 5" id="KW-0520">NAD</keyword>
<dbReference type="InterPro" id="IPR022928">
    <property type="entry name" value="RNA_2'-PTrans_KptA"/>
</dbReference>
<dbReference type="PANTHER" id="PTHR12684">
    <property type="entry name" value="PUTATIVE PHOSPHOTRANSFERASE"/>
    <property type="match status" value="1"/>
</dbReference>
<dbReference type="InterPro" id="IPR002745">
    <property type="entry name" value="Ptrans_KptA/Tpt1"/>
</dbReference>
<comment type="function">
    <text evidence="4 5">Removes the 2'-phosphate from RNA via an intermediate in which the phosphate is ADP-ribosylated by NAD followed by a presumed transesterification to release the RNA and generate ADP-ribose 1''-2''-cyclic phosphate (APPR&gt;P). May function as an ADP-ribosylase.</text>
</comment>
<dbReference type="AlphaFoldDB" id="A0A1H8C4Y2"/>
<dbReference type="Gene3D" id="1.10.10.970">
    <property type="entry name" value="RNA 2'-phosphotransferase, Tpt1/KptA family, N-terminal domain"/>
    <property type="match status" value="1"/>
</dbReference>
<evidence type="ECO:0000313" key="6">
    <source>
        <dbReference type="EMBL" id="SEM90120.1"/>
    </source>
</evidence>
<keyword evidence="2 5" id="KW-0808">Transferase</keyword>
<organism evidence="6 7">
    <name type="scientific">Lihuaxuella thermophila</name>
    <dbReference type="NCBI Taxonomy" id="1173111"/>
    <lineage>
        <taxon>Bacteria</taxon>
        <taxon>Bacillati</taxon>
        <taxon>Bacillota</taxon>
        <taxon>Bacilli</taxon>
        <taxon>Bacillales</taxon>
        <taxon>Thermoactinomycetaceae</taxon>
        <taxon>Lihuaxuella</taxon>
    </lineage>
</organism>
<dbReference type="Pfam" id="PF01885">
    <property type="entry name" value="PTS_2-RNA"/>
    <property type="match status" value="1"/>
</dbReference>
<reference evidence="6 7" key="1">
    <citation type="submission" date="2016-10" db="EMBL/GenBank/DDBJ databases">
        <authorList>
            <person name="de Groot N.N."/>
        </authorList>
    </citation>
    <scope>NUCLEOTIDE SEQUENCE [LARGE SCALE GENOMIC DNA]</scope>
    <source>
        <strain evidence="6 7">DSM 46701</strain>
    </source>
</reference>
<proteinExistence type="inferred from homology"/>
<dbReference type="PANTHER" id="PTHR12684:SF2">
    <property type="entry name" value="TRNA 2'-PHOSPHOTRANSFERASE 1"/>
    <property type="match status" value="1"/>
</dbReference>
<dbReference type="HAMAP" id="MF_00299">
    <property type="entry name" value="KptA"/>
    <property type="match status" value="1"/>
</dbReference>
<keyword evidence="7" id="KW-1185">Reference proteome</keyword>
<comment type="similarity">
    <text evidence="1 5">Belongs to the KptA/TPT1 family.</text>
</comment>
<dbReference type="Proteomes" id="UP000199695">
    <property type="component" value="Unassembled WGS sequence"/>
</dbReference>
<dbReference type="InterPro" id="IPR042080">
    <property type="entry name" value="RNA_2'-PTrans_N"/>
</dbReference>
<evidence type="ECO:0000313" key="7">
    <source>
        <dbReference type="Proteomes" id="UP000199695"/>
    </source>
</evidence>
<name>A0A1H8C4Y2_9BACL</name>
<evidence type="ECO:0000256" key="5">
    <source>
        <dbReference type="HAMAP-Rule" id="MF_00299"/>
    </source>
</evidence>
<dbReference type="EMBL" id="FOCQ01000003">
    <property type="protein sequence ID" value="SEM90120.1"/>
    <property type="molecule type" value="Genomic_DNA"/>
</dbReference>
<evidence type="ECO:0000256" key="1">
    <source>
        <dbReference type="ARBA" id="ARBA00009836"/>
    </source>
</evidence>
<sequence length="185" mass="20931">MSEERLIKVSKFLSFVLRHRPEKIGIQLDQAGWAEIGELLAGCQRNGFPVDRDELHKVVKSNDKRRFAISQDGQRIRAVQGHSVPVQLGYLPKQPPDRLYHGTASRFLAAIKQQGLTKQSRHHVHLSQTRAVADQVGSRRGRPVILTILAKEMAEAGYVFYRSDNDVWLVGHVPAEYIQFPDETG</sequence>
<dbReference type="GO" id="GO:0000215">
    <property type="term" value="F:tRNA 2'-phosphotransferase activity"/>
    <property type="evidence" value="ECO:0007669"/>
    <property type="project" value="TreeGrafter"/>
</dbReference>
<evidence type="ECO:0000256" key="2">
    <source>
        <dbReference type="ARBA" id="ARBA00022679"/>
    </source>
</evidence>
<dbReference type="GO" id="GO:0006388">
    <property type="term" value="P:tRNA splicing, via endonucleolytic cleavage and ligation"/>
    <property type="evidence" value="ECO:0007669"/>
    <property type="project" value="UniProtKB-UniRule"/>
</dbReference>
<dbReference type="OrthoDB" id="4537997at2"/>
<dbReference type="Gene3D" id="3.20.170.30">
    <property type="match status" value="1"/>
</dbReference>
<protein>
    <recommendedName>
        <fullName evidence="5">Probable RNA 2'-phosphotransferase</fullName>
        <ecNumber evidence="5">2.7.1.-</ecNumber>
    </recommendedName>
</protein>
<dbReference type="EC" id="2.7.1.-" evidence="5"/>
<evidence type="ECO:0000256" key="4">
    <source>
        <dbReference type="ARBA" id="ARBA00025212"/>
    </source>
</evidence>
<gene>
    <name evidence="5" type="primary">kptA</name>
    <name evidence="6" type="ORF">SAMN05444955_10374</name>
</gene>
<dbReference type="RefSeq" id="WP_089965591.1">
    <property type="nucleotide sequence ID" value="NZ_FOCQ01000003.1"/>
</dbReference>
<dbReference type="GO" id="GO:0003950">
    <property type="term" value="F:NAD+ poly-ADP-ribosyltransferase activity"/>
    <property type="evidence" value="ECO:0007669"/>
    <property type="project" value="InterPro"/>
</dbReference>
<evidence type="ECO:0000256" key="3">
    <source>
        <dbReference type="ARBA" id="ARBA00023027"/>
    </source>
</evidence>